<keyword evidence="1" id="KW-1133">Transmembrane helix</keyword>
<accession>A0A037ZJ60</accession>
<sequence>MKAKPIFKFMMKHPVVSLFASIIGFVLYMATTFSMMHSDSVIISWVGTGMNGMGMVIIFPLCFLLLKLLESFVNSINKG</sequence>
<comment type="caution">
    <text evidence="2">The sequence shown here is derived from an EMBL/GenBank/DDBJ whole genome shotgun (WGS) entry which is preliminary data.</text>
</comment>
<keyword evidence="1" id="KW-0812">Transmembrane</keyword>
<dbReference type="EMBL" id="JFKE01000003">
    <property type="protein sequence ID" value="KAJ56148.1"/>
    <property type="molecule type" value="Genomic_DNA"/>
</dbReference>
<keyword evidence="1" id="KW-0472">Membrane</keyword>
<feature type="transmembrane region" description="Helical" evidence="1">
    <location>
        <begin position="42"/>
        <end position="66"/>
    </location>
</feature>
<evidence type="ECO:0000313" key="3">
    <source>
        <dbReference type="Proteomes" id="UP000026249"/>
    </source>
</evidence>
<protein>
    <submittedName>
        <fullName evidence="2">Uncharacterized protein</fullName>
    </submittedName>
</protein>
<organism evidence="2 3">
    <name type="scientific">Actibacterium mucosum KCTC 23349</name>
    <dbReference type="NCBI Taxonomy" id="1454373"/>
    <lineage>
        <taxon>Bacteria</taxon>
        <taxon>Pseudomonadati</taxon>
        <taxon>Pseudomonadota</taxon>
        <taxon>Alphaproteobacteria</taxon>
        <taxon>Rhodobacterales</taxon>
        <taxon>Roseobacteraceae</taxon>
        <taxon>Actibacterium</taxon>
    </lineage>
</organism>
<evidence type="ECO:0000256" key="1">
    <source>
        <dbReference type="SAM" id="Phobius"/>
    </source>
</evidence>
<dbReference type="AlphaFoldDB" id="A0A037ZJ60"/>
<keyword evidence="3" id="KW-1185">Reference proteome</keyword>
<feature type="transmembrane region" description="Helical" evidence="1">
    <location>
        <begin position="15"/>
        <end position="36"/>
    </location>
</feature>
<dbReference type="Proteomes" id="UP000026249">
    <property type="component" value="Unassembled WGS sequence"/>
</dbReference>
<evidence type="ECO:0000313" key="2">
    <source>
        <dbReference type="EMBL" id="KAJ56148.1"/>
    </source>
</evidence>
<gene>
    <name evidence="2" type="ORF">ACMU_10365</name>
</gene>
<name>A0A037ZJ60_9RHOB</name>
<reference evidence="2 3" key="1">
    <citation type="submission" date="2014-03" db="EMBL/GenBank/DDBJ databases">
        <title>Draft Genome Sequence of Actibacterium mucosum KCTC 23349, a Marine Alphaproteobacterium with Complex Ionic Requirements Isolated from Mediterranean Seawater at Malvarrosa Beach, Valencia, Spain.</title>
        <authorList>
            <person name="Arahal D.R."/>
            <person name="Shao Z."/>
            <person name="Lai Q."/>
            <person name="Pujalte M.J."/>
        </authorList>
    </citation>
    <scope>NUCLEOTIDE SEQUENCE [LARGE SCALE GENOMIC DNA]</scope>
    <source>
        <strain evidence="2 3">KCTC 23349</strain>
    </source>
</reference>
<proteinExistence type="predicted"/>